<sequence>MKLAAIAFSIPEPACFPRDDTILFKTKPGFYEPDPFRRIVESVQRNCSYVSKILPGINMQLHQKHEEHTFDQNSTHSIVVSGVGDNDSLITAKSFILNRIPSLLAHYSPLPNKDISLVFSETDHPYESVTQRLNSIAASTGAQIFVTKRVYADSGISLNGNRADHQRKSSLNSLSSEESTNNETSIYSFCFFGDYTSLEHARIRTLAMLDEARGAAVLSIPISISFQPILVGTGQVQQETVGVKTYTLPFCAEPLPRSIDLPKLNSAQIILTGDAQKIRKAKERIQHAEEHLKIFTQVMEIQPEKIRWMLLYAIDKLRLIMEENSAFVRFPDYSIQSYEKCAKSSFVKIYASSSVNAEKTALQIAKLVGTISVGKYALLPLKMGPVKFELFRELSASDIVSEKSGSSQSIHSPERLKMMTPAHCPTADEVSKSLQDAELAMIPDLISHIVGLTMLYGVDASFSDNCFTLLGSNHEVQLGLRKLSLFMFTRSYSHWFEILLEAPTKDLDFIAGKKNGKLDKVKQTSRLNHKNGDIVFRKSMTDTFTIDIYGEDLERVIKGMDTIMLEFPAEMLFYIPEGIHKKLIGFRGEQIQRVTKLYNSYIEFSATPFDCYKNNVLIRTPAKFSENLWAVRSLFVKTAEGLGYTL</sequence>
<dbReference type="VEuPathDB" id="FungiDB:SJAG_04521"/>
<dbReference type="EMBL" id="KE651168">
    <property type="protein sequence ID" value="EEB09322.1"/>
    <property type="molecule type" value="Genomic_DNA"/>
</dbReference>
<dbReference type="OrthoDB" id="271862at2759"/>
<dbReference type="AlphaFoldDB" id="B6K718"/>
<dbReference type="STRING" id="402676.B6K718"/>
<accession>B6K718</accession>
<proteinExistence type="predicted"/>
<dbReference type="JaponicusDB" id="SJAG_04521"/>
<dbReference type="InterPro" id="IPR056553">
    <property type="entry name" value="KH_Mug60-KHD4"/>
</dbReference>
<dbReference type="OMA" id="FSENLWA"/>
<dbReference type="GeneID" id="7051878"/>
<evidence type="ECO:0000259" key="1">
    <source>
        <dbReference type="Pfam" id="PF24563"/>
    </source>
</evidence>
<dbReference type="eggNOG" id="KOG2208">
    <property type="taxonomic scope" value="Eukaryota"/>
</dbReference>
<dbReference type="Proteomes" id="UP000001744">
    <property type="component" value="Unassembled WGS sequence"/>
</dbReference>
<keyword evidence="3" id="KW-1185">Reference proteome</keyword>
<organism evidence="2 3">
    <name type="scientific">Schizosaccharomyces japonicus (strain yFS275 / FY16936)</name>
    <name type="common">Fission yeast</name>
    <dbReference type="NCBI Taxonomy" id="402676"/>
    <lineage>
        <taxon>Eukaryota</taxon>
        <taxon>Fungi</taxon>
        <taxon>Dikarya</taxon>
        <taxon>Ascomycota</taxon>
        <taxon>Taphrinomycotina</taxon>
        <taxon>Schizosaccharomycetes</taxon>
        <taxon>Schizosaccharomycetales</taxon>
        <taxon>Schizosaccharomycetaceae</taxon>
        <taxon>Schizosaccharomyces</taxon>
    </lineage>
</organism>
<dbReference type="RefSeq" id="XP_002175615.1">
    <property type="nucleotide sequence ID" value="XM_002175579.2"/>
</dbReference>
<feature type="domain" description="Mug60/KHD4 KH type I" evidence="1">
    <location>
        <begin position="299"/>
        <end position="370"/>
    </location>
</feature>
<evidence type="ECO:0000313" key="3">
    <source>
        <dbReference type="Proteomes" id="UP000001744"/>
    </source>
</evidence>
<evidence type="ECO:0000313" key="2">
    <source>
        <dbReference type="EMBL" id="EEB09322.1"/>
    </source>
</evidence>
<dbReference type="Pfam" id="PF24563">
    <property type="entry name" value="KH_Mug60-KHD4"/>
    <property type="match status" value="1"/>
</dbReference>
<name>B6K718_SCHJY</name>
<reference evidence="2 3" key="1">
    <citation type="journal article" date="2011" name="Science">
        <title>Comparative functional genomics of the fission yeasts.</title>
        <authorList>
            <person name="Rhind N."/>
            <person name="Chen Z."/>
            <person name="Yassour M."/>
            <person name="Thompson D.A."/>
            <person name="Haas B.J."/>
            <person name="Habib N."/>
            <person name="Wapinski I."/>
            <person name="Roy S."/>
            <person name="Lin M.F."/>
            <person name="Heiman D.I."/>
            <person name="Young S.K."/>
            <person name="Furuya K."/>
            <person name="Guo Y."/>
            <person name="Pidoux A."/>
            <person name="Chen H.M."/>
            <person name="Robbertse B."/>
            <person name="Goldberg J.M."/>
            <person name="Aoki K."/>
            <person name="Bayne E.H."/>
            <person name="Berlin A.M."/>
            <person name="Desjardins C.A."/>
            <person name="Dobbs E."/>
            <person name="Dukaj L."/>
            <person name="Fan L."/>
            <person name="FitzGerald M.G."/>
            <person name="French C."/>
            <person name="Gujja S."/>
            <person name="Hansen K."/>
            <person name="Keifenheim D."/>
            <person name="Levin J.Z."/>
            <person name="Mosher R.A."/>
            <person name="Mueller C.A."/>
            <person name="Pfiffner J."/>
            <person name="Priest M."/>
            <person name="Russ C."/>
            <person name="Smialowska A."/>
            <person name="Swoboda P."/>
            <person name="Sykes S.M."/>
            <person name="Vaughn M."/>
            <person name="Vengrova S."/>
            <person name="Yoder R."/>
            <person name="Zeng Q."/>
            <person name="Allshire R."/>
            <person name="Baulcombe D."/>
            <person name="Birren B.W."/>
            <person name="Brown W."/>
            <person name="Ekwall K."/>
            <person name="Kellis M."/>
            <person name="Leatherwood J."/>
            <person name="Levin H."/>
            <person name="Margalit H."/>
            <person name="Martienssen R."/>
            <person name="Nieduszynski C.A."/>
            <person name="Spatafora J.W."/>
            <person name="Friedman N."/>
            <person name="Dalgaard J.Z."/>
            <person name="Baumann P."/>
            <person name="Niki H."/>
            <person name="Regev A."/>
            <person name="Nusbaum C."/>
        </authorList>
    </citation>
    <scope>NUCLEOTIDE SEQUENCE [LARGE SCALE GENOMIC DNA]</scope>
    <source>
        <strain evidence="3">yFS275 / FY16936</strain>
    </source>
</reference>
<dbReference type="HOGENOM" id="CLU_416281_0_0_1"/>
<dbReference type="CDD" id="cd22453">
    <property type="entry name" value="KH-I_MUG60_like"/>
    <property type="match status" value="1"/>
</dbReference>
<gene>
    <name evidence="2" type="ORF">SJAG_04521</name>
</gene>
<protein>
    <submittedName>
        <fullName evidence="2">RNA-binding protein</fullName>
    </submittedName>
</protein>